<protein>
    <submittedName>
        <fullName evidence="1">Uncharacterized protein</fullName>
    </submittedName>
</protein>
<reference evidence="1" key="1">
    <citation type="journal article" date="2023" name="Science">
        <title>Genome structures resolve the early diversification of teleost fishes.</title>
        <authorList>
            <person name="Parey E."/>
            <person name="Louis A."/>
            <person name="Montfort J."/>
            <person name="Bouchez O."/>
            <person name="Roques C."/>
            <person name="Iampietro C."/>
            <person name="Lluch J."/>
            <person name="Castinel A."/>
            <person name="Donnadieu C."/>
            <person name="Desvignes T."/>
            <person name="Floi Bucao C."/>
            <person name="Jouanno E."/>
            <person name="Wen M."/>
            <person name="Mejri S."/>
            <person name="Dirks R."/>
            <person name="Jansen H."/>
            <person name="Henkel C."/>
            <person name="Chen W.J."/>
            <person name="Zahm M."/>
            <person name="Cabau C."/>
            <person name="Klopp C."/>
            <person name="Thompson A.W."/>
            <person name="Robinson-Rechavi M."/>
            <person name="Braasch I."/>
            <person name="Lecointre G."/>
            <person name="Bobe J."/>
            <person name="Postlethwait J.H."/>
            <person name="Berthelot C."/>
            <person name="Roest Crollius H."/>
            <person name="Guiguen Y."/>
        </authorList>
    </citation>
    <scope>NUCLEOTIDE SEQUENCE</scope>
    <source>
        <strain evidence="1">WJC10195</strain>
    </source>
</reference>
<comment type="caution">
    <text evidence="1">The sequence shown here is derived from an EMBL/GenBank/DDBJ whole genome shotgun (WGS) entry which is preliminary data.</text>
</comment>
<organism evidence="1 2">
    <name type="scientific">Synaphobranchus kaupii</name>
    <name type="common">Kaup's arrowtooth eel</name>
    <dbReference type="NCBI Taxonomy" id="118154"/>
    <lineage>
        <taxon>Eukaryota</taxon>
        <taxon>Metazoa</taxon>
        <taxon>Chordata</taxon>
        <taxon>Craniata</taxon>
        <taxon>Vertebrata</taxon>
        <taxon>Euteleostomi</taxon>
        <taxon>Actinopterygii</taxon>
        <taxon>Neopterygii</taxon>
        <taxon>Teleostei</taxon>
        <taxon>Anguilliformes</taxon>
        <taxon>Synaphobranchidae</taxon>
        <taxon>Synaphobranchus</taxon>
    </lineage>
</organism>
<name>A0A9Q1JE61_SYNKA</name>
<evidence type="ECO:0000313" key="1">
    <source>
        <dbReference type="EMBL" id="KAJ8381600.1"/>
    </source>
</evidence>
<evidence type="ECO:0000313" key="2">
    <source>
        <dbReference type="Proteomes" id="UP001152622"/>
    </source>
</evidence>
<dbReference type="Proteomes" id="UP001152622">
    <property type="component" value="Chromosome 1"/>
</dbReference>
<accession>A0A9Q1JE61</accession>
<sequence length="142" mass="15735">MRLENPLIRNIAFVGPAPHVMTEPPRGPLHAQSPGSGTAGWSLTKGVLQMRRDAQCICVSCGRGDKPYLSSATNRKRALAPPAPCPYNPLASLSYRMGPGEPELDCWEFLAWTMHFPGDLLFREHSATRSSIRQESWWDCNG</sequence>
<proteinExistence type="predicted"/>
<keyword evidence="2" id="KW-1185">Reference proteome</keyword>
<gene>
    <name evidence="1" type="ORF">SKAU_G00023780</name>
</gene>
<dbReference type="EMBL" id="JAINUF010000001">
    <property type="protein sequence ID" value="KAJ8381600.1"/>
    <property type="molecule type" value="Genomic_DNA"/>
</dbReference>
<dbReference type="AlphaFoldDB" id="A0A9Q1JE61"/>